<evidence type="ECO:0000256" key="1">
    <source>
        <dbReference type="SAM" id="Coils"/>
    </source>
</evidence>
<proteinExistence type="predicted"/>
<evidence type="ECO:0000313" key="4">
    <source>
        <dbReference type="Proteomes" id="UP000181969"/>
    </source>
</evidence>
<name>A0A1I4GJC0_9LACT</name>
<keyword evidence="1" id="KW-0175">Coiled coil</keyword>
<feature type="region of interest" description="Disordered" evidence="2">
    <location>
        <begin position="691"/>
        <end position="710"/>
    </location>
</feature>
<dbReference type="EMBL" id="FOTJ01000004">
    <property type="protein sequence ID" value="SFL29206.1"/>
    <property type="molecule type" value="Genomic_DNA"/>
</dbReference>
<reference evidence="3 4" key="1">
    <citation type="submission" date="2016-10" db="EMBL/GenBank/DDBJ databases">
        <authorList>
            <person name="de Groot N.N."/>
        </authorList>
    </citation>
    <scope>NUCLEOTIDE SEQUENCE [LARGE SCALE GENOMIC DNA]</scope>
    <source>
        <strain evidence="3 4">M79</strain>
    </source>
</reference>
<feature type="compositionally biased region" description="Polar residues" evidence="2">
    <location>
        <begin position="691"/>
        <end position="701"/>
    </location>
</feature>
<organism evidence="3 4">
    <name type="scientific">Lactococcus garvieae</name>
    <dbReference type="NCBI Taxonomy" id="1363"/>
    <lineage>
        <taxon>Bacteria</taxon>
        <taxon>Bacillati</taxon>
        <taxon>Bacillota</taxon>
        <taxon>Bacilli</taxon>
        <taxon>Lactobacillales</taxon>
        <taxon>Streptococcaceae</taxon>
        <taxon>Lactococcus</taxon>
    </lineage>
</organism>
<dbReference type="AlphaFoldDB" id="A0A1I4GJC0"/>
<accession>A0A1I4GJC0</accession>
<sequence length="710" mass="81176">MNLTNKQKHELVEAWWEPYQSVIALAEGAFDPFGYSEALEMGDSGYDHAEKEGLDVAVFDALYDQPLAALELYEERIKIVPNDEGHYTYALMDTQGEWLIKDDELTNLITSADFYTELRLEMGYEEETVGGDYHQDVVAQQEKLTTIVKEALTEIQSFMDEKEYWGVDQIPIPDDDEYYLAAKAKLVENEEKQMEEIKDNKRAELDILIDQWEKLPEAARQERSLDQFVYEAYQQDTDFGGDFKAWMASKGAVALDNLDENVFLESVGADVQTNKNQEEQLTEDEQIKQLLGERKLSEVIESDHTGSLGYKWDYDVRFDQDFQDELIAAGIDVDELNVYDYVLCPQYDHISVNHSTLQRSFDIEGAIVFTDNSQIPYAWNKLTESDLKELETSQGYNLYDHAFAVNHLKNVLMEDYDHTLGDDFDEALVKASPEEIEQLTDQLYENPVLDSPLSHLDILNKFKATHSPQETFEQLLIQADGELDLSYGVSAKELAQAVEHEAIKFSQDNVERNGEDIIAYFEVMDKQTEQKLGNFQLIMTDKTQTIDLEKLASHPDLEATAKLEFAGAFLRLIPSVELYESLTKEQPEGSNLSIDESFRDLMEADELYSKLDIDVNVLNPEQLNVLKTAQLKQISATLEGLQQEVYNASEGADRVSSTNWNDVDYWMKDLNNEFSNMRQIDGALSKVLEQSEQSIEKNTTASRDEPELSL</sequence>
<gene>
    <name evidence="3" type="ORF">SAMN05216438_10432</name>
</gene>
<feature type="coiled-coil region" evidence="1">
    <location>
        <begin position="180"/>
        <end position="211"/>
    </location>
</feature>
<evidence type="ECO:0000313" key="3">
    <source>
        <dbReference type="EMBL" id="SFL29206.1"/>
    </source>
</evidence>
<dbReference type="Proteomes" id="UP000181969">
    <property type="component" value="Unassembled WGS sequence"/>
</dbReference>
<protein>
    <submittedName>
        <fullName evidence="3">Uncharacterized protein</fullName>
    </submittedName>
</protein>
<evidence type="ECO:0000256" key="2">
    <source>
        <dbReference type="SAM" id="MobiDB-lite"/>
    </source>
</evidence>